<dbReference type="EMBL" id="FLRE01001777">
    <property type="protein sequence ID" value="SBT57208.1"/>
    <property type="molecule type" value="Genomic_DNA"/>
</dbReference>
<dbReference type="Proteomes" id="UP000078555">
    <property type="component" value="Unassembled WGS sequence"/>
</dbReference>
<evidence type="ECO:0000313" key="1">
    <source>
        <dbReference type="EMBL" id="SBT57208.1"/>
    </source>
</evidence>
<proteinExistence type="predicted"/>
<name>A0A1A9ANT4_PLAOA</name>
<sequence length="160" mass="19051">MYKRTLYNCQDLYADILKKVKERIDAFEEGSDGDLSNNCEQLDEFTINQMNYYKELYEHDYLNHHKDINKSVLQIFEISSEYKKCHSKITPSEEDTKILSLYAFDNRHSTTNETNAHSVNPDSQNTFIMNYDSRIEFKKYLLDKSDIYDNTPNNYQHDCP</sequence>
<gene>
    <name evidence="2" type="ORF">POVWA1_083590</name>
    <name evidence="1" type="ORF">POVWA2_077960</name>
</gene>
<keyword evidence="4" id="KW-1185">Reference proteome</keyword>
<evidence type="ECO:0000313" key="3">
    <source>
        <dbReference type="Proteomes" id="UP000078550"/>
    </source>
</evidence>
<dbReference type="Proteomes" id="UP000078550">
    <property type="component" value="Unassembled WGS sequence"/>
</dbReference>
<organism evidence="2 4">
    <name type="scientific">Plasmodium ovale wallikeri</name>
    <dbReference type="NCBI Taxonomy" id="864142"/>
    <lineage>
        <taxon>Eukaryota</taxon>
        <taxon>Sar</taxon>
        <taxon>Alveolata</taxon>
        <taxon>Apicomplexa</taxon>
        <taxon>Aconoidasida</taxon>
        <taxon>Haemosporida</taxon>
        <taxon>Plasmodiidae</taxon>
        <taxon>Plasmodium</taxon>
        <taxon>Plasmodium (Plasmodium)</taxon>
    </lineage>
</organism>
<reference evidence="3 4" key="1">
    <citation type="submission" date="2016-05" db="EMBL/GenBank/DDBJ databases">
        <authorList>
            <person name="Naeem Raeece"/>
        </authorList>
    </citation>
    <scope>NUCLEOTIDE SEQUENCE [LARGE SCALE GENOMIC DNA]</scope>
</reference>
<evidence type="ECO:0000313" key="2">
    <source>
        <dbReference type="EMBL" id="SBT57753.1"/>
    </source>
</evidence>
<dbReference type="EMBL" id="FLRD01001630">
    <property type="protein sequence ID" value="SBT57753.1"/>
    <property type="molecule type" value="Genomic_DNA"/>
</dbReference>
<dbReference type="AlphaFoldDB" id="A0A1A9ANT4"/>
<reference evidence="2" key="2">
    <citation type="submission" date="2016-05" db="EMBL/GenBank/DDBJ databases">
        <authorList>
            <person name="Lavstsen T."/>
            <person name="Jespersen J.S."/>
        </authorList>
    </citation>
    <scope>NUCLEOTIDE SEQUENCE [LARGE SCALE GENOMIC DNA]</scope>
</reference>
<evidence type="ECO:0000313" key="4">
    <source>
        <dbReference type="Proteomes" id="UP000078555"/>
    </source>
</evidence>
<accession>A0A1A9ANT4</accession>
<protein>
    <submittedName>
        <fullName evidence="2">PIR Superfamily Protein</fullName>
    </submittedName>
</protein>